<gene>
    <name evidence="9 11" type="primary">hisC</name>
    <name evidence="11" type="ORF">MAGMO_3328</name>
</gene>
<dbReference type="Gene3D" id="3.90.1150.10">
    <property type="entry name" value="Aspartate Aminotransferase, domain 1"/>
    <property type="match status" value="1"/>
</dbReference>
<dbReference type="PANTHER" id="PTHR43643:SF3">
    <property type="entry name" value="HISTIDINOL-PHOSPHATE AMINOTRANSFERASE"/>
    <property type="match status" value="1"/>
</dbReference>
<dbReference type="EMBL" id="LO017727">
    <property type="protein sequence ID" value="CRH07465.1"/>
    <property type="molecule type" value="Genomic_DNA"/>
</dbReference>
<evidence type="ECO:0000256" key="9">
    <source>
        <dbReference type="HAMAP-Rule" id="MF_01023"/>
    </source>
</evidence>
<dbReference type="InterPro" id="IPR015421">
    <property type="entry name" value="PyrdxlP-dep_Trfase_major"/>
</dbReference>
<evidence type="ECO:0000256" key="7">
    <source>
        <dbReference type="ARBA" id="ARBA00022898"/>
    </source>
</evidence>
<dbReference type="InterPro" id="IPR050106">
    <property type="entry name" value="HistidinolP_aminotransfase"/>
</dbReference>
<dbReference type="InterPro" id="IPR015424">
    <property type="entry name" value="PyrdxlP-dep_Trfase"/>
</dbReference>
<proteinExistence type="inferred from homology"/>
<organism evidence="11">
    <name type="scientific">Magnetococcus massalia (strain MO-1)</name>
    <dbReference type="NCBI Taxonomy" id="451514"/>
    <lineage>
        <taxon>Bacteria</taxon>
        <taxon>Pseudomonadati</taxon>
        <taxon>Pseudomonadota</taxon>
        <taxon>Magnetococcia</taxon>
        <taxon>Magnetococcales</taxon>
        <taxon>Magnetococcaceae</taxon>
        <taxon>Magnetococcus</taxon>
    </lineage>
</organism>
<evidence type="ECO:0000256" key="3">
    <source>
        <dbReference type="ARBA" id="ARBA00007970"/>
    </source>
</evidence>
<dbReference type="InterPro" id="IPR004838">
    <property type="entry name" value="NHTrfase_class1_PyrdxlP-BS"/>
</dbReference>
<evidence type="ECO:0000256" key="5">
    <source>
        <dbReference type="ARBA" id="ARBA00022576"/>
    </source>
</evidence>
<dbReference type="Pfam" id="PF00155">
    <property type="entry name" value="Aminotran_1_2"/>
    <property type="match status" value="1"/>
</dbReference>
<evidence type="ECO:0000256" key="4">
    <source>
        <dbReference type="ARBA" id="ARBA00011738"/>
    </source>
</evidence>
<keyword evidence="9" id="KW-0028">Amino-acid biosynthesis</keyword>
<comment type="similarity">
    <text evidence="3 9">Belongs to the class-II pyridoxal-phosphate-dependent aminotransferase family. Histidinol-phosphate aminotransferase subfamily.</text>
</comment>
<feature type="domain" description="Aminotransferase class I/classII large" evidence="10">
    <location>
        <begin position="28"/>
        <end position="355"/>
    </location>
</feature>
<dbReference type="GO" id="GO:0000105">
    <property type="term" value="P:L-histidine biosynthetic process"/>
    <property type="evidence" value="ECO:0007669"/>
    <property type="project" value="UniProtKB-UniRule"/>
</dbReference>
<comment type="cofactor">
    <cofactor evidence="1 9">
        <name>pyridoxal 5'-phosphate</name>
        <dbReference type="ChEBI" id="CHEBI:597326"/>
    </cofactor>
</comment>
<dbReference type="AlphaFoldDB" id="A0A1S7LKM6"/>
<accession>A0A1S7LKM6</accession>
<evidence type="ECO:0000259" key="10">
    <source>
        <dbReference type="Pfam" id="PF00155"/>
    </source>
</evidence>
<dbReference type="UniPathway" id="UPA00031">
    <property type="reaction ID" value="UER00012"/>
</dbReference>
<evidence type="ECO:0000256" key="2">
    <source>
        <dbReference type="ARBA" id="ARBA00005011"/>
    </source>
</evidence>
<dbReference type="InterPro" id="IPR004839">
    <property type="entry name" value="Aminotransferase_I/II_large"/>
</dbReference>
<dbReference type="PROSITE" id="PS00105">
    <property type="entry name" value="AA_TRANSFER_CLASS_1"/>
    <property type="match status" value="1"/>
</dbReference>
<evidence type="ECO:0000256" key="8">
    <source>
        <dbReference type="ARBA" id="ARBA00047481"/>
    </source>
</evidence>
<comment type="pathway">
    <text evidence="2 9">Amino-acid biosynthesis; L-histidine biosynthesis; L-histidine from 5-phospho-alpha-D-ribose 1-diphosphate: step 7/9.</text>
</comment>
<dbReference type="CDD" id="cd00609">
    <property type="entry name" value="AAT_like"/>
    <property type="match status" value="1"/>
</dbReference>
<keyword evidence="9" id="KW-0368">Histidine biosynthesis</keyword>
<dbReference type="Gene3D" id="3.40.640.10">
    <property type="entry name" value="Type I PLP-dependent aspartate aminotransferase-like (Major domain)"/>
    <property type="match status" value="1"/>
</dbReference>
<dbReference type="NCBIfam" id="TIGR01141">
    <property type="entry name" value="hisC"/>
    <property type="match status" value="1"/>
</dbReference>
<name>A0A1S7LKM6_MAGMO</name>
<dbReference type="PANTHER" id="PTHR43643">
    <property type="entry name" value="HISTIDINOL-PHOSPHATE AMINOTRANSFERASE 2"/>
    <property type="match status" value="1"/>
</dbReference>
<keyword evidence="7 9" id="KW-0663">Pyridoxal phosphate</keyword>
<evidence type="ECO:0000313" key="11">
    <source>
        <dbReference type="EMBL" id="CRH07465.1"/>
    </source>
</evidence>
<comment type="catalytic activity">
    <reaction evidence="8 9">
        <text>L-histidinol phosphate + 2-oxoglutarate = 3-(imidazol-4-yl)-2-oxopropyl phosphate + L-glutamate</text>
        <dbReference type="Rhea" id="RHEA:23744"/>
        <dbReference type="ChEBI" id="CHEBI:16810"/>
        <dbReference type="ChEBI" id="CHEBI:29985"/>
        <dbReference type="ChEBI" id="CHEBI:57766"/>
        <dbReference type="ChEBI" id="CHEBI:57980"/>
        <dbReference type="EC" id="2.6.1.9"/>
    </reaction>
</comment>
<dbReference type="InterPro" id="IPR015422">
    <property type="entry name" value="PyrdxlP-dep_Trfase_small"/>
</dbReference>
<evidence type="ECO:0000256" key="1">
    <source>
        <dbReference type="ARBA" id="ARBA00001933"/>
    </source>
</evidence>
<comment type="subunit">
    <text evidence="4 9">Homodimer.</text>
</comment>
<dbReference type="GO" id="GO:0004400">
    <property type="term" value="F:histidinol-phosphate transaminase activity"/>
    <property type="evidence" value="ECO:0007669"/>
    <property type="project" value="UniProtKB-UniRule"/>
</dbReference>
<evidence type="ECO:0000256" key="6">
    <source>
        <dbReference type="ARBA" id="ARBA00022679"/>
    </source>
</evidence>
<dbReference type="InterPro" id="IPR005861">
    <property type="entry name" value="HisP_aminotrans"/>
</dbReference>
<protein>
    <recommendedName>
        <fullName evidence="9">Histidinol-phosphate aminotransferase</fullName>
        <ecNumber evidence="9">2.6.1.9</ecNumber>
    </recommendedName>
    <alternativeName>
        <fullName evidence="9">Imidazole acetol-phosphate transaminase</fullName>
    </alternativeName>
</protein>
<dbReference type="GO" id="GO:0030170">
    <property type="term" value="F:pyridoxal phosphate binding"/>
    <property type="evidence" value="ECO:0007669"/>
    <property type="project" value="InterPro"/>
</dbReference>
<keyword evidence="6 9" id="KW-0808">Transferase</keyword>
<dbReference type="HAMAP" id="MF_01023">
    <property type="entry name" value="HisC_aminotrans_2"/>
    <property type="match status" value="1"/>
</dbReference>
<sequence length="362" mass="39651">MSVEKWVRPNVLSMAGYQPGEQPKAGEKVIKLNTNENPYGPPPAVMQAMAEALTDDTMRRYPAPDAYAVREAAARALGHGLTPQQVIVGNGSDDLLTMILRTFIDPNDLVATMDPTYTLYAPLTTIQGGRYTEVAWDAGDNLPLEKLVALKAKVIFVTRPNAPTGHVIPLQDVAELCRRTLDQGVVILDEAYGDFAEDHGLPLLKDHSNLIVTRSASKSLSLAGMRIGFGFMAQELALQMHKVRDSYNVDHVAQMAALAAFNNLHAYAPRIAEICKQRQESHQALTARGFTVRPSQANFLLAKIPAGPLDGPGWLAALKQRRILVRYFAKDPQLAGWLRISIGTTEEMAALMQAIDEIMLSN</sequence>
<feature type="modified residue" description="N6-(pyridoxal phosphate)lysine" evidence="9">
    <location>
        <position position="218"/>
    </location>
</feature>
<dbReference type="SUPFAM" id="SSF53383">
    <property type="entry name" value="PLP-dependent transferases"/>
    <property type="match status" value="1"/>
</dbReference>
<dbReference type="EC" id="2.6.1.9" evidence="9"/>
<reference evidence="11" key="1">
    <citation type="submission" date="2015-04" db="EMBL/GenBank/DDBJ databases">
        <authorList>
            <person name="Syromyatnikov M.Y."/>
            <person name="Popov V.N."/>
        </authorList>
    </citation>
    <scope>NUCLEOTIDE SEQUENCE</scope>
    <source>
        <strain evidence="11">MO-1</strain>
    </source>
</reference>
<keyword evidence="5 9" id="KW-0032">Aminotransferase</keyword>